<sequence>MSGISNLAGPDGTGIPGGRVPGMQRPAFRFHPGRAPMLPVVVAVPHAGRDYPAEVLEEMREPDWSRLRLEDRHVDLIGREIARMTGVPLLVAEAPRALIDLNRSPDDMDWTMVSGDRPAKPRGSLVNRRARSGLGLVPRRLHGLGEIWKGRLAQSDLSVRIENIHRPYHRTLGKALEDIRDAWGAALLIDLHSMPPLKPNGANLKPAEFVIGDRFGASSDTGVSARALEYLEGAGRRTAHNRPYSGGYVLDTHGAPRRNIHALQIEVCRTTYLDTRLAEPGPRLGSVARLLAGLVRQLAEVVARMGEDTRDGGGLAMAAE</sequence>
<dbReference type="RefSeq" id="WP_265557811.1">
    <property type="nucleotide sequence ID" value="NZ_CP092471.1"/>
</dbReference>
<dbReference type="Gene3D" id="3.40.630.40">
    <property type="entry name" value="Zn-dependent exopeptidases"/>
    <property type="match status" value="1"/>
</dbReference>
<evidence type="ECO:0000313" key="2">
    <source>
        <dbReference type="EMBL" id="UVI38638.1"/>
    </source>
</evidence>
<keyword evidence="3" id="KW-1185">Reference proteome</keyword>
<dbReference type="Proteomes" id="UP001065265">
    <property type="component" value="Chromosome"/>
</dbReference>
<reference evidence="2" key="1">
    <citation type="submission" date="2022-02" db="EMBL/GenBank/DDBJ databases">
        <title>Qipengyuania spongiae sp. nov., isolated from marine sponge.</title>
        <authorList>
            <person name="Li Z."/>
            <person name="Zhang M."/>
        </authorList>
    </citation>
    <scope>NUCLEOTIDE SEQUENCE</scope>
    <source>
        <strain evidence="2">PHS-Z21</strain>
    </source>
</reference>
<dbReference type="Pfam" id="PF05013">
    <property type="entry name" value="FGase"/>
    <property type="match status" value="1"/>
</dbReference>
<feature type="compositionally biased region" description="Gly residues" evidence="1">
    <location>
        <begin position="11"/>
        <end position="20"/>
    </location>
</feature>
<accession>A0ABY5SVQ2</accession>
<protein>
    <submittedName>
        <fullName evidence="2">N-formylglutamate amidohydrolase</fullName>
    </submittedName>
</protein>
<dbReference type="InterPro" id="IPR007709">
    <property type="entry name" value="N-FG_amidohydro"/>
</dbReference>
<organism evidence="2 3">
    <name type="scientific">Qipengyuania spongiae</name>
    <dbReference type="NCBI Taxonomy" id="2909673"/>
    <lineage>
        <taxon>Bacteria</taxon>
        <taxon>Pseudomonadati</taxon>
        <taxon>Pseudomonadota</taxon>
        <taxon>Alphaproteobacteria</taxon>
        <taxon>Sphingomonadales</taxon>
        <taxon>Erythrobacteraceae</taxon>
        <taxon>Qipengyuania</taxon>
    </lineage>
</organism>
<name>A0ABY5SVQ2_9SPHN</name>
<proteinExistence type="predicted"/>
<feature type="region of interest" description="Disordered" evidence="1">
    <location>
        <begin position="1"/>
        <end position="22"/>
    </location>
</feature>
<dbReference type="EMBL" id="CP092471">
    <property type="protein sequence ID" value="UVI38638.1"/>
    <property type="molecule type" value="Genomic_DNA"/>
</dbReference>
<evidence type="ECO:0000313" key="3">
    <source>
        <dbReference type="Proteomes" id="UP001065265"/>
    </source>
</evidence>
<gene>
    <name evidence="2" type="ORF">L1F33_10295</name>
</gene>
<dbReference type="SUPFAM" id="SSF53187">
    <property type="entry name" value="Zn-dependent exopeptidases"/>
    <property type="match status" value="1"/>
</dbReference>
<evidence type="ECO:0000256" key="1">
    <source>
        <dbReference type="SAM" id="MobiDB-lite"/>
    </source>
</evidence>